<feature type="non-terminal residue" evidence="1">
    <location>
        <position position="78"/>
    </location>
</feature>
<dbReference type="AlphaFoldDB" id="X1NE55"/>
<reference evidence="1" key="1">
    <citation type="journal article" date="2014" name="Front. Microbiol.">
        <title>High frequency of phylogenetically diverse reductive dehalogenase-homologous genes in deep subseafloor sedimentary metagenomes.</title>
        <authorList>
            <person name="Kawai M."/>
            <person name="Futagami T."/>
            <person name="Toyoda A."/>
            <person name="Takaki Y."/>
            <person name="Nishi S."/>
            <person name="Hori S."/>
            <person name="Arai W."/>
            <person name="Tsubouchi T."/>
            <person name="Morono Y."/>
            <person name="Uchiyama I."/>
            <person name="Ito T."/>
            <person name="Fujiyama A."/>
            <person name="Inagaki F."/>
            <person name="Takami H."/>
        </authorList>
    </citation>
    <scope>NUCLEOTIDE SEQUENCE</scope>
    <source>
        <strain evidence="1">Expedition CK06-06</strain>
    </source>
</reference>
<dbReference type="EMBL" id="BARV01025246">
    <property type="protein sequence ID" value="GAI42322.1"/>
    <property type="molecule type" value="Genomic_DNA"/>
</dbReference>
<name>X1NE55_9ZZZZ</name>
<comment type="caution">
    <text evidence="1">The sequence shown here is derived from an EMBL/GenBank/DDBJ whole genome shotgun (WGS) entry which is preliminary data.</text>
</comment>
<organism evidence="1">
    <name type="scientific">marine sediment metagenome</name>
    <dbReference type="NCBI Taxonomy" id="412755"/>
    <lineage>
        <taxon>unclassified sequences</taxon>
        <taxon>metagenomes</taxon>
        <taxon>ecological metagenomes</taxon>
    </lineage>
</organism>
<protein>
    <submittedName>
        <fullName evidence="1">Uncharacterized protein</fullName>
    </submittedName>
</protein>
<proteinExistence type="predicted"/>
<evidence type="ECO:0000313" key="1">
    <source>
        <dbReference type="EMBL" id="GAI42322.1"/>
    </source>
</evidence>
<gene>
    <name evidence="1" type="ORF">S06H3_41046</name>
</gene>
<sequence>MAGLGISDKLELAVLKVSQRLSTVNPPTNWAQWSEGSLWHELIACMLGSMVSFEHAQAAADYLDTMGLLDVANHLQNP</sequence>
<accession>X1NE55</accession>